<evidence type="ECO:0000259" key="5">
    <source>
        <dbReference type="PROSITE" id="PS50894"/>
    </source>
</evidence>
<gene>
    <name evidence="6" type="ORF">HWQ67_15305</name>
</gene>
<dbReference type="PROSITE" id="PS50851">
    <property type="entry name" value="CHEW"/>
    <property type="match status" value="1"/>
</dbReference>
<feature type="domain" description="HPt" evidence="5">
    <location>
        <begin position="3"/>
        <end position="107"/>
    </location>
</feature>
<feature type="modified residue" description="Phosphohistidine" evidence="2">
    <location>
        <position position="50"/>
    </location>
</feature>
<dbReference type="PANTHER" id="PTHR43395">
    <property type="entry name" value="SENSOR HISTIDINE KINASE CHEA"/>
    <property type="match status" value="1"/>
</dbReference>
<dbReference type="SMART" id="SM01231">
    <property type="entry name" value="H-kinase_dim"/>
    <property type="match status" value="1"/>
</dbReference>
<evidence type="ECO:0000256" key="1">
    <source>
        <dbReference type="ARBA" id="ARBA00035100"/>
    </source>
</evidence>
<dbReference type="Pfam" id="PF01627">
    <property type="entry name" value="Hpt"/>
    <property type="match status" value="1"/>
</dbReference>
<keyword evidence="2" id="KW-0597">Phosphoprotein</keyword>
<comment type="caution">
    <text evidence="6">The sequence shown here is derived from an EMBL/GenBank/DDBJ whole genome shotgun (WGS) entry which is preliminary data.</text>
</comment>
<feature type="domain" description="CheW-like" evidence="4">
    <location>
        <begin position="408"/>
        <end position="552"/>
    </location>
</feature>
<dbReference type="PROSITE" id="PS50894">
    <property type="entry name" value="HPT"/>
    <property type="match status" value="1"/>
</dbReference>
<dbReference type="RefSeq" id="WP_218253556.1">
    <property type="nucleotide sequence ID" value="NZ_JABXWD010000388.1"/>
</dbReference>
<keyword evidence="7" id="KW-1185">Reference proteome</keyword>
<dbReference type="Pfam" id="PF01584">
    <property type="entry name" value="CheW"/>
    <property type="match status" value="1"/>
</dbReference>
<accession>A0ABS6S3G7</accession>
<dbReference type="SMART" id="SM00387">
    <property type="entry name" value="HATPase_c"/>
    <property type="match status" value="1"/>
</dbReference>
<sequence length="554" mass="61859">MFNEETQNALLQEFMSENGESLDQIERYLLKLEDSPANKELLNTVFRCMHTIKGNCRMMGFVGLEELTHCAENVLQMIRQGELSMTRETGSTLLAVVDVVRGALQGIEKTGQEGDVDFSTQIDRLQSLQTKAGVTLDLTQPDDIDDECSSRTDATPLNIETIHLPIKRLDGLMNIVGEMVVTFNQLRYAITRNHGMSLQGLEEMEQHLHTLQDEVIRYRLQPIGRIWETYHRLVRDLSVESGKKIYLHMSGEDTEVDRSVLLSIKDILGHLIRNAADHGIEPPGIRQAKGKPPLGKIELSAGQRHGQIFIDVADDGAGIDVNRTRAKAVELGLLTPQQAEGIGDSEVFRFIMEPGFSTAQRISKISGRGMGMDVVKREVEKVGGTISILSTADEGTLFSIRIPQAMAIVPVLLVRTAKQRFALSQADIVELLSFYDDDVRSNVQRKMHRLMVRVRQRLVPLLRLEQVIGGDTEDYQSEAFWARRQCHVVLLHCQSGDFGLEVEEIEEPISLVIKPLLRMFAHITILSGSAIMPDGSVSFLLNVSEIGKLINTGS</sequence>
<dbReference type="PROSITE" id="PS50109">
    <property type="entry name" value="HIS_KIN"/>
    <property type="match status" value="1"/>
</dbReference>
<dbReference type="InterPro" id="IPR003594">
    <property type="entry name" value="HATPase_dom"/>
</dbReference>
<dbReference type="SMART" id="SM00260">
    <property type="entry name" value="CheW"/>
    <property type="match status" value="1"/>
</dbReference>
<proteinExistence type="predicted"/>
<dbReference type="InterPro" id="IPR005467">
    <property type="entry name" value="His_kinase_dom"/>
</dbReference>
<dbReference type="Pfam" id="PF02895">
    <property type="entry name" value="H-kinase_dim"/>
    <property type="match status" value="1"/>
</dbReference>
<dbReference type="InterPro" id="IPR008207">
    <property type="entry name" value="Sig_transdc_His_kin_Hpt_dom"/>
</dbReference>
<evidence type="ECO:0000313" key="6">
    <source>
        <dbReference type="EMBL" id="MBV6342948.1"/>
    </source>
</evidence>
<organism evidence="6 7">
    <name type="scientific">Candidatus Magnetobacterium casense</name>
    <dbReference type="NCBI Taxonomy" id="1455061"/>
    <lineage>
        <taxon>Bacteria</taxon>
        <taxon>Pseudomonadati</taxon>
        <taxon>Nitrospirota</taxon>
        <taxon>Thermodesulfovibrionia</taxon>
        <taxon>Thermodesulfovibrionales</taxon>
        <taxon>Candidatus Magnetobacteriaceae</taxon>
        <taxon>Candidatus Magnetobacterium</taxon>
    </lineage>
</organism>
<dbReference type="Pfam" id="PF02518">
    <property type="entry name" value="HATPase_c"/>
    <property type="match status" value="1"/>
</dbReference>
<name>A0ABS6S3G7_9BACT</name>
<feature type="domain" description="Histidine kinase" evidence="3">
    <location>
        <begin position="264"/>
        <end position="406"/>
    </location>
</feature>
<evidence type="ECO:0000313" key="7">
    <source>
        <dbReference type="Proteomes" id="UP001196980"/>
    </source>
</evidence>
<evidence type="ECO:0000259" key="3">
    <source>
        <dbReference type="PROSITE" id="PS50109"/>
    </source>
</evidence>
<dbReference type="SMART" id="SM00073">
    <property type="entry name" value="HPT"/>
    <property type="match status" value="1"/>
</dbReference>
<dbReference type="InterPro" id="IPR051315">
    <property type="entry name" value="Bact_Chemotaxis_CheA"/>
</dbReference>
<evidence type="ECO:0000259" key="4">
    <source>
        <dbReference type="PROSITE" id="PS50851"/>
    </source>
</evidence>
<comment type="function">
    <text evidence="1">Involved in the transmission of sensory signals from the chemoreceptors to the flagellar motors. CheA is autophosphorylated; it can transfer its phosphate group to either CheB or CheY.</text>
</comment>
<dbReference type="CDD" id="cd00088">
    <property type="entry name" value="HPT"/>
    <property type="match status" value="1"/>
</dbReference>
<evidence type="ECO:0000256" key="2">
    <source>
        <dbReference type="PROSITE-ProRule" id="PRU00110"/>
    </source>
</evidence>
<dbReference type="InterPro" id="IPR002545">
    <property type="entry name" value="CheW-lke_dom"/>
</dbReference>
<reference evidence="6 7" key="1">
    <citation type="journal article" date="2020" name="J Geophys Res Biogeosci">
        <title>Magnetotaxis as an Adaptation to Enable Bacterial Shuttling of Microbial Sulfur and Sulfur Cycling Across Aquatic Oxic#Anoxic Interfaces.</title>
        <authorList>
            <person name="Li J."/>
            <person name="Liu P."/>
            <person name="Wang J."/>
            <person name="Roberts A.P."/>
            <person name="Pan Y."/>
        </authorList>
    </citation>
    <scope>NUCLEOTIDE SEQUENCE [LARGE SCALE GENOMIC DNA]</scope>
    <source>
        <strain evidence="6 7">MYR-1_YQ</strain>
    </source>
</reference>
<dbReference type="Proteomes" id="UP001196980">
    <property type="component" value="Unassembled WGS sequence"/>
</dbReference>
<protein>
    <submittedName>
        <fullName evidence="6">Chemotaxis protein CheA</fullName>
    </submittedName>
</protein>
<dbReference type="PANTHER" id="PTHR43395:SF10">
    <property type="entry name" value="CHEMOTAXIS PROTEIN CHEA"/>
    <property type="match status" value="1"/>
</dbReference>
<dbReference type="InterPro" id="IPR004105">
    <property type="entry name" value="CheA-like_dim"/>
</dbReference>
<dbReference type="EMBL" id="JABXWD010000388">
    <property type="protein sequence ID" value="MBV6342948.1"/>
    <property type="molecule type" value="Genomic_DNA"/>
</dbReference>